<dbReference type="RefSeq" id="WP_093112906.1">
    <property type="nucleotide sequence ID" value="NZ_FNGG01000002.1"/>
</dbReference>
<proteinExistence type="predicted"/>
<evidence type="ECO:0000313" key="2">
    <source>
        <dbReference type="EMBL" id="SEE85835.1"/>
    </source>
</evidence>
<reference evidence="2 3" key="1">
    <citation type="submission" date="2016-10" db="EMBL/GenBank/DDBJ databases">
        <authorList>
            <person name="de Groot N.N."/>
        </authorList>
    </citation>
    <scope>NUCLEOTIDE SEQUENCE [LARGE SCALE GENOMIC DNA]</scope>
    <source>
        <strain evidence="2 3">DSM 23553</strain>
    </source>
</reference>
<dbReference type="AlphaFoldDB" id="A0A1H5M962"/>
<evidence type="ECO:0008006" key="4">
    <source>
        <dbReference type="Google" id="ProtNLM"/>
    </source>
</evidence>
<accession>A0A1H5M962</accession>
<keyword evidence="1" id="KW-0175">Coiled coil</keyword>
<evidence type="ECO:0000313" key="3">
    <source>
        <dbReference type="Proteomes" id="UP000199448"/>
    </source>
</evidence>
<protein>
    <recommendedName>
        <fullName evidence="4">Cell division protein ZapB</fullName>
    </recommendedName>
</protein>
<feature type="coiled-coil region" evidence="1">
    <location>
        <begin position="1"/>
        <end position="63"/>
    </location>
</feature>
<sequence>MSDLTEIVGVLENRIAKLLQNHKKLEQKQEDLQEELMKLRAEKEQLQNDLQASENRVQTLKAANALLGSNDYKKETKLKINGLIREIDQCIVQLSE</sequence>
<gene>
    <name evidence="2" type="ORF">SAMN04488034_102619</name>
</gene>
<keyword evidence="3" id="KW-1185">Reference proteome</keyword>
<dbReference type="OrthoDB" id="1467932at2"/>
<dbReference type="EMBL" id="FNUG01000002">
    <property type="protein sequence ID" value="SEE85835.1"/>
    <property type="molecule type" value="Genomic_DNA"/>
</dbReference>
<name>A0A1H5M962_9FLAO</name>
<dbReference type="Proteomes" id="UP000199448">
    <property type="component" value="Unassembled WGS sequence"/>
</dbReference>
<dbReference type="STRING" id="390640.SAMN04488034_102619"/>
<evidence type="ECO:0000256" key="1">
    <source>
        <dbReference type="SAM" id="Coils"/>
    </source>
</evidence>
<organism evidence="2 3">
    <name type="scientific">Salinimicrobium catena</name>
    <dbReference type="NCBI Taxonomy" id="390640"/>
    <lineage>
        <taxon>Bacteria</taxon>
        <taxon>Pseudomonadati</taxon>
        <taxon>Bacteroidota</taxon>
        <taxon>Flavobacteriia</taxon>
        <taxon>Flavobacteriales</taxon>
        <taxon>Flavobacteriaceae</taxon>
        <taxon>Salinimicrobium</taxon>
    </lineage>
</organism>